<evidence type="ECO:0000313" key="4">
    <source>
        <dbReference type="Proteomes" id="UP001050691"/>
    </source>
</evidence>
<evidence type="ECO:0000256" key="2">
    <source>
        <dbReference type="SAM" id="MobiDB-lite"/>
    </source>
</evidence>
<feature type="coiled-coil region" evidence="1">
    <location>
        <begin position="131"/>
        <end position="173"/>
    </location>
</feature>
<feature type="region of interest" description="Disordered" evidence="2">
    <location>
        <begin position="295"/>
        <end position="403"/>
    </location>
</feature>
<comment type="caution">
    <text evidence="3">The sequence shown here is derived from an EMBL/GenBank/DDBJ whole genome shotgun (WGS) entry which is preliminary data.</text>
</comment>
<dbReference type="EMBL" id="BPWL01000006">
    <property type="protein sequence ID" value="GJJ10966.1"/>
    <property type="molecule type" value="Genomic_DNA"/>
</dbReference>
<keyword evidence="1" id="KW-0175">Coiled coil</keyword>
<name>A0AAV5A8K8_9AGAM</name>
<dbReference type="AlphaFoldDB" id="A0AAV5A8K8"/>
<sequence length="713" mass="81717">MASPPAPLSKSQKKRQNKKLKSELKGNNVQTKVEIPDSPIMAAAHGTTVVTPADGQRKAATATGLEDDDVLETISENDVDDDDKASKFIKLITKRIKWQTKKASRITSYSLKPSFELNDDQKKSVATLPIIQAIVKELEGMREAIESMETEEAKELERRRMEDEKLIQERINQAVSDAKVTQTILILLEWLLNTKKFKEFHLNRFSTIISLIRLSDHLKSPGHRPFPLNEHAQRVISLVVKTLTDFRGSKKDEVLSGLLKGKGEFEGLPYDTILLIANLYRDSQIVEELTNANVPDSKPISVESQVTNVAEEDESVKAENGHEENESRGRGWGRGHGQHGRDRGRGRGRGGRGSEFGGSGYTRTFGGVESEPRNTNHPNASSGTASKATEKKKDVENNNNAKIDELERKLAELERNKLSREEAAQKQQEETIRQAEIEALKCKMAELERDKLLREEAARKREEEIRLAEIEESKRKLAELERNRLIREEAAQKRMHEELIEESKRKLKRIEQDKPLWEAAARKREEQELCKKEEERIRAEKEECEAAERRCREEQELKEKVQEREKKKQKKRSGMFVIHVHINPGEWTLNALLKRYTETAASFDSTKYTSTKNPLKFESIPWPVAYDTFGAEDIEWNKVENFFKCMKGYLPAEGYEDLVDKSHKRFHPDRWRSRGILTSVKDDIEREILEEAGSIVAQALTPLWKQVTGREIN</sequence>
<feature type="compositionally biased region" description="Basic and acidic residues" evidence="2">
    <location>
        <begin position="315"/>
        <end position="329"/>
    </location>
</feature>
<feature type="compositionally biased region" description="Polar residues" evidence="2">
    <location>
        <begin position="373"/>
        <end position="387"/>
    </location>
</feature>
<protein>
    <submittedName>
        <fullName evidence="3">Uncharacterized protein</fullName>
    </submittedName>
</protein>
<organism evidence="3 4">
    <name type="scientific">Clathrus columnatus</name>
    <dbReference type="NCBI Taxonomy" id="1419009"/>
    <lineage>
        <taxon>Eukaryota</taxon>
        <taxon>Fungi</taxon>
        <taxon>Dikarya</taxon>
        <taxon>Basidiomycota</taxon>
        <taxon>Agaricomycotina</taxon>
        <taxon>Agaricomycetes</taxon>
        <taxon>Phallomycetidae</taxon>
        <taxon>Phallales</taxon>
        <taxon>Clathraceae</taxon>
        <taxon>Clathrus</taxon>
    </lineage>
</organism>
<keyword evidence="4" id="KW-1185">Reference proteome</keyword>
<feature type="region of interest" description="Disordered" evidence="2">
    <location>
        <begin position="1"/>
        <end position="38"/>
    </location>
</feature>
<evidence type="ECO:0000313" key="3">
    <source>
        <dbReference type="EMBL" id="GJJ10966.1"/>
    </source>
</evidence>
<reference evidence="3" key="1">
    <citation type="submission" date="2021-10" db="EMBL/GenBank/DDBJ databases">
        <title>De novo Genome Assembly of Clathrus columnatus (Basidiomycota, Fungi) Using Illumina and Nanopore Sequence Data.</title>
        <authorList>
            <person name="Ogiso-Tanaka E."/>
            <person name="Itagaki H."/>
            <person name="Hosoya T."/>
            <person name="Hosaka K."/>
        </authorList>
    </citation>
    <scope>NUCLEOTIDE SEQUENCE</scope>
    <source>
        <strain evidence="3">MO-923</strain>
    </source>
</reference>
<proteinExistence type="predicted"/>
<feature type="compositionally biased region" description="Gly residues" evidence="2">
    <location>
        <begin position="351"/>
        <end position="360"/>
    </location>
</feature>
<feature type="compositionally biased region" description="Basic and acidic residues" evidence="2">
    <location>
        <begin position="388"/>
        <end position="403"/>
    </location>
</feature>
<dbReference type="Proteomes" id="UP001050691">
    <property type="component" value="Unassembled WGS sequence"/>
</dbReference>
<gene>
    <name evidence="3" type="ORF">Clacol_005195</name>
</gene>
<evidence type="ECO:0000256" key="1">
    <source>
        <dbReference type="SAM" id="Coils"/>
    </source>
</evidence>
<accession>A0AAV5A8K8</accession>